<evidence type="ECO:0000256" key="10">
    <source>
        <dbReference type="SAM" id="Phobius"/>
    </source>
</evidence>
<reference evidence="11" key="2">
    <citation type="submission" date="2021-01" db="UniProtKB">
        <authorList>
            <consortium name="EnsemblPlants"/>
        </authorList>
    </citation>
    <scope>IDENTIFICATION</scope>
</reference>
<evidence type="ECO:0000256" key="7">
    <source>
        <dbReference type="ARBA" id="ARBA00023004"/>
    </source>
</evidence>
<dbReference type="GO" id="GO:0004497">
    <property type="term" value="F:monooxygenase activity"/>
    <property type="evidence" value="ECO:0007669"/>
    <property type="project" value="UniProtKB-KW"/>
</dbReference>
<dbReference type="Gene3D" id="1.10.630.10">
    <property type="entry name" value="Cytochrome P450"/>
    <property type="match status" value="1"/>
</dbReference>
<keyword evidence="7" id="KW-0408">Iron</keyword>
<keyword evidence="12" id="KW-1185">Reference proteome</keyword>
<comment type="similarity">
    <text evidence="3">Belongs to the cytochrome P450 family.</text>
</comment>
<dbReference type="InterPro" id="IPR001128">
    <property type="entry name" value="Cyt_P450"/>
</dbReference>
<reference evidence="11 12" key="1">
    <citation type="journal article" date="2016" name="G3 (Bethesda)">
        <title>First Draft Assembly and Annotation of the Genome of a California Endemic Oak Quercus lobata Nee (Fagaceae).</title>
        <authorList>
            <person name="Sork V.L."/>
            <person name="Fitz-Gibbon S.T."/>
            <person name="Puiu D."/>
            <person name="Crepeau M."/>
            <person name="Gugger P.F."/>
            <person name="Sherman R."/>
            <person name="Stevens K."/>
            <person name="Langley C.H."/>
            <person name="Pellegrini M."/>
            <person name="Salzberg S.L."/>
        </authorList>
    </citation>
    <scope>NUCLEOTIDE SEQUENCE [LARGE SCALE GENOMIC DNA]</scope>
    <source>
        <strain evidence="11 12">cv. SW786</strain>
    </source>
</reference>
<dbReference type="SUPFAM" id="SSF48264">
    <property type="entry name" value="Cytochrome P450"/>
    <property type="match status" value="1"/>
</dbReference>
<dbReference type="PANTHER" id="PTHR47943">
    <property type="entry name" value="CYTOCHROME P450 93A3-LIKE"/>
    <property type="match status" value="1"/>
</dbReference>
<dbReference type="GO" id="GO:0005506">
    <property type="term" value="F:iron ion binding"/>
    <property type="evidence" value="ECO:0007669"/>
    <property type="project" value="InterPro"/>
</dbReference>
<keyword evidence="10" id="KW-1133">Transmembrane helix</keyword>
<keyword evidence="9 10" id="KW-0472">Membrane</keyword>
<keyword evidence="10" id="KW-0812">Transmembrane</keyword>
<keyword evidence="5" id="KW-0479">Metal-binding</keyword>
<dbReference type="AlphaFoldDB" id="A0A7N2LC73"/>
<evidence type="ECO:0000256" key="1">
    <source>
        <dbReference type="ARBA" id="ARBA00001971"/>
    </source>
</evidence>
<evidence type="ECO:0000256" key="9">
    <source>
        <dbReference type="ARBA" id="ARBA00023136"/>
    </source>
</evidence>
<evidence type="ECO:0000256" key="8">
    <source>
        <dbReference type="ARBA" id="ARBA00023033"/>
    </source>
</evidence>
<proteinExistence type="inferred from homology"/>
<dbReference type="PANTHER" id="PTHR47943:SF8">
    <property type="entry name" value="CYTOCHROME P450"/>
    <property type="match status" value="1"/>
</dbReference>
<name>A0A7N2LC73_QUELO</name>
<evidence type="ECO:0000256" key="2">
    <source>
        <dbReference type="ARBA" id="ARBA00004370"/>
    </source>
</evidence>
<evidence type="ECO:0000313" key="11">
    <source>
        <dbReference type="EnsemblPlants" id="QL04p004931:mrna:CDS:1"/>
    </source>
</evidence>
<keyword evidence="8" id="KW-0503">Monooxygenase</keyword>
<dbReference type="EnsemblPlants" id="QL04p004931:mrna">
    <property type="protein sequence ID" value="QL04p004931:mrna:CDS:1"/>
    <property type="gene ID" value="QL04p004931"/>
</dbReference>
<comment type="subcellular location">
    <subcellularLocation>
        <location evidence="2">Membrane</location>
    </subcellularLocation>
</comment>
<dbReference type="InterPro" id="IPR036396">
    <property type="entry name" value="Cyt_P450_sf"/>
</dbReference>
<keyword evidence="6" id="KW-0560">Oxidoreductase</keyword>
<dbReference type="EMBL" id="LRBV02000004">
    <property type="status" value="NOT_ANNOTATED_CDS"/>
    <property type="molecule type" value="Genomic_DNA"/>
</dbReference>
<dbReference type="OMA" id="RADEMSC"/>
<dbReference type="GO" id="GO:0020037">
    <property type="term" value="F:heme binding"/>
    <property type="evidence" value="ECO:0007669"/>
    <property type="project" value="InterPro"/>
</dbReference>
<evidence type="ECO:0008006" key="13">
    <source>
        <dbReference type="Google" id="ProtNLM"/>
    </source>
</evidence>
<evidence type="ECO:0000256" key="6">
    <source>
        <dbReference type="ARBA" id="ARBA00023002"/>
    </source>
</evidence>
<dbReference type="GO" id="GO:0016705">
    <property type="term" value="F:oxidoreductase activity, acting on paired donors, with incorporation or reduction of molecular oxygen"/>
    <property type="evidence" value="ECO:0007669"/>
    <property type="project" value="InterPro"/>
</dbReference>
<dbReference type="Gramene" id="QL04p004931:mrna">
    <property type="protein sequence ID" value="QL04p004931:mrna:CDS:1"/>
    <property type="gene ID" value="QL04p004931"/>
</dbReference>
<accession>A0A7N2LC73</accession>
<comment type="cofactor">
    <cofactor evidence="1">
        <name>heme</name>
        <dbReference type="ChEBI" id="CHEBI:30413"/>
    </cofactor>
</comment>
<sequence>MTDNQYYLVCFLLLFVTTLLFQFIFKTLLKLKTHPKLPPSPPTLPVIGHLHLIWPSFHKSLQKLSTQYGSIFNLRLGFAQCIVVSSASVSTEIFKTHDLSFADHQEIAFMEKTPYGNSGFFSAPYGDYWRFIKKLCMTELLSTGQLERSRAVRGKELARFLQNVFESAKRKEVVDLSVELMKLTNNMLCKMAASTSC</sequence>
<evidence type="ECO:0000256" key="3">
    <source>
        <dbReference type="ARBA" id="ARBA00010617"/>
    </source>
</evidence>
<dbReference type="InParanoid" id="A0A7N2LC73"/>
<dbReference type="Proteomes" id="UP000594261">
    <property type="component" value="Chromosome 4"/>
</dbReference>
<keyword evidence="4" id="KW-0349">Heme</keyword>
<dbReference type="GO" id="GO:0016020">
    <property type="term" value="C:membrane"/>
    <property type="evidence" value="ECO:0007669"/>
    <property type="project" value="UniProtKB-SubCell"/>
</dbReference>
<feature type="transmembrane region" description="Helical" evidence="10">
    <location>
        <begin position="6"/>
        <end position="25"/>
    </location>
</feature>
<organism evidence="11 12">
    <name type="scientific">Quercus lobata</name>
    <name type="common">Valley oak</name>
    <dbReference type="NCBI Taxonomy" id="97700"/>
    <lineage>
        <taxon>Eukaryota</taxon>
        <taxon>Viridiplantae</taxon>
        <taxon>Streptophyta</taxon>
        <taxon>Embryophyta</taxon>
        <taxon>Tracheophyta</taxon>
        <taxon>Spermatophyta</taxon>
        <taxon>Magnoliopsida</taxon>
        <taxon>eudicotyledons</taxon>
        <taxon>Gunneridae</taxon>
        <taxon>Pentapetalae</taxon>
        <taxon>rosids</taxon>
        <taxon>fabids</taxon>
        <taxon>Fagales</taxon>
        <taxon>Fagaceae</taxon>
        <taxon>Quercus</taxon>
    </lineage>
</organism>
<protein>
    <recommendedName>
        <fullName evidence="13">Cytochrome P450</fullName>
    </recommendedName>
</protein>
<dbReference type="Pfam" id="PF00067">
    <property type="entry name" value="p450"/>
    <property type="match status" value="1"/>
</dbReference>
<evidence type="ECO:0000313" key="12">
    <source>
        <dbReference type="Proteomes" id="UP000594261"/>
    </source>
</evidence>
<evidence type="ECO:0000256" key="4">
    <source>
        <dbReference type="ARBA" id="ARBA00022617"/>
    </source>
</evidence>
<evidence type="ECO:0000256" key="5">
    <source>
        <dbReference type="ARBA" id="ARBA00022723"/>
    </source>
</evidence>